<protein>
    <submittedName>
        <fullName evidence="2">DNA/RNA non-specific endonuclease</fullName>
    </submittedName>
</protein>
<reference evidence="2" key="2">
    <citation type="journal article" date="2021" name="Sci. Rep.">
        <title>The distribution of antibiotic resistance genes in chicken gut microbiota commensals.</title>
        <authorList>
            <person name="Juricova H."/>
            <person name="Matiasovicova J."/>
            <person name="Kubasova T."/>
            <person name="Cejkova D."/>
            <person name="Rychlik I."/>
        </authorList>
    </citation>
    <scope>NUCLEOTIDE SEQUENCE</scope>
    <source>
        <strain evidence="2">An824</strain>
    </source>
</reference>
<proteinExistence type="predicted"/>
<dbReference type="RefSeq" id="WP_205103467.1">
    <property type="nucleotide sequence ID" value="NZ_JACJJG010000008.1"/>
</dbReference>
<keyword evidence="2" id="KW-0255">Endonuclease</keyword>
<dbReference type="Pfam" id="PF13930">
    <property type="entry name" value="Endonuclea_NS_2"/>
    <property type="match status" value="1"/>
</dbReference>
<name>A0A938WTL0_9BACT</name>
<keyword evidence="2" id="KW-0540">Nuclease</keyword>
<reference evidence="2" key="1">
    <citation type="submission" date="2020-08" db="EMBL/GenBank/DDBJ databases">
        <authorList>
            <person name="Cejkova D."/>
            <person name="Kubasova T."/>
            <person name="Jahodarova E."/>
            <person name="Rychlik I."/>
        </authorList>
    </citation>
    <scope>NUCLEOTIDE SEQUENCE</scope>
    <source>
        <strain evidence="2">An824</strain>
    </source>
</reference>
<accession>A0A938WTL0</accession>
<dbReference type="EMBL" id="JACJJG010000008">
    <property type="protein sequence ID" value="MBM6672919.1"/>
    <property type="molecule type" value="Genomic_DNA"/>
</dbReference>
<organism evidence="2 3">
    <name type="scientific">Marseilla massiliensis</name>
    <dbReference type="NCBI Taxonomy" id="1841864"/>
    <lineage>
        <taxon>Bacteria</taxon>
        <taxon>Pseudomonadati</taxon>
        <taxon>Bacteroidota</taxon>
        <taxon>Bacteroidia</taxon>
        <taxon>Bacteroidales</taxon>
        <taxon>Prevotellaceae</taxon>
        <taxon>Marseilla</taxon>
    </lineage>
</organism>
<keyword evidence="2" id="KW-0378">Hydrolase</keyword>
<dbReference type="InterPro" id="IPR044927">
    <property type="entry name" value="Endonuclea_NS_2"/>
</dbReference>
<comment type="caution">
    <text evidence="2">The sequence shown here is derived from an EMBL/GenBank/DDBJ whole genome shotgun (WGS) entry which is preliminary data.</text>
</comment>
<evidence type="ECO:0000313" key="3">
    <source>
        <dbReference type="Proteomes" id="UP000706891"/>
    </source>
</evidence>
<dbReference type="AlphaFoldDB" id="A0A938WTL0"/>
<dbReference type="GO" id="GO:0004519">
    <property type="term" value="F:endonuclease activity"/>
    <property type="evidence" value="ECO:0007669"/>
    <property type="project" value="UniProtKB-KW"/>
</dbReference>
<feature type="domain" description="Type VII secretion system protein EssD-like" evidence="1">
    <location>
        <begin position="261"/>
        <end position="400"/>
    </location>
</feature>
<evidence type="ECO:0000259" key="1">
    <source>
        <dbReference type="Pfam" id="PF13930"/>
    </source>
</evidence>
<dbReference type="Proteomes" id="UP000706891">
    <property type="component" value="Unassembled WGS sequence"/>
</dbReference>
<evidence type="ECO:0000313" key="2">
    <source>
        <dbReference type="EMBL" id="MBM6672919.1"/>
    </source>
</evidence>
<keyword evidence="3" id="KW-1185">Reference proteome</keyword>
<sequence>MKDIKYVMLSLLLCLSLTNCKKVAKSIGKEASQDVLTNASKESLKDLADRTAREASSKYVGKSLGNQIVKKAVREKVEKEMKKEGLKSFLQYGNKKASMKLVAVSKPRYKVKMLNVSSSQSYKNNLLRFRRTNKAQVVHFNENLKGKPYAGLYDNVKVVSYKQGQEALDMLKKESPELYASIERMMASGGPFNNKQYYLKYFECAKGKNGEILIYNSDPSAINSAILVKGNIITAFSGCPDLPKGDNRSAAPNFFLDYVLPNKRYVIDGVEYRTDKLGRTTFAQKLYTPETYKNIKMKSDLDNNRRDFMVRHKNGRGTNIDDAGHIFQRNLGGINEGINLVPMRKEWQRSGGEWRKLEEMEEKIIKSAVLKGQTATSQRRLIYDGDSKRPSKIGITVLIDGKKAMERMLECP</sequence>
<gene>
    <name evidence="2" type="ORF">H6A34_03390</name>
</gene>